<feature type="compositionally biased region" description="Acidic residues" evidence="1">
    <location>
        <begin position="1"/>
        <end position="25"/>
    </location>
</feature>
<dbReference type="Proteomes" id="UP000024942">
    <property type="component" value="Unassembled WGS sequence"/>
</dbReference>
<dbReference type="AlphaFoldDB" id="A0A059G4A4"/>
<feature type="region of interest" description="Disordered" evidence="1">
    <location>
        <begin position="1"/>
        <end position="37"/>
    </location>
</feature>
<reference evidence="3 4" key="1">
    <citation type="journal article" date="2014" name="Antonie Van Leeuwenhoek">
        <title>Hyphomonas beringensis sp. nov. and Hyphomonas chukchiensis sp. nov., isolated from surface seawater of the Bering Sea and Chukchi Sea.</title>
        <authorList>
            <person name="Li C."/>
            <person name="Lai Q."/>
            <person name="Li G."/>
            <person name="Dong C."/>
            <person name="Wang J."/>
            <person name="Liao Y."/>
            <person name="Shao Z."/>
        </authorList>
    </citation>
    <scope>NUCLEOTIDE SEQUENCE [LARGE SCALE GENOMIC DNA]</scope>
    <source>
        <strain evidence="3 4">SCH89</strain>
    </source>
</reference>
<protein>
    <recommendedName>
        <fullName evidence="5">Mitochondrial inner membrane protein</fullName>
    </recommendedName>
</protein>
<keyword evidence="2" id="KW-1133">Transmembrane helix</keyword>
<comment type="caution">
    <text evidence="3">The sequence shown here is derived from an EMBL/GenBank/DDBJ whole genome shotgun (WGS) entry which is preliminary data.</text>
</comment>
<evidence type="ECO:0000256" key="1">
    <source>
        <dbReference type="SAM" id="MobiDB-lite"/>
    </source>
</evidence>
<keyword evidence="2" id="KW-0812">Transmembrane</keyword>
<evidence type="ECO:0000256" key="2">
    <source>
        <dbReference type="SAM" id="Phobius"/>
    </source>
</evidence>
<keyword evidence="4" id="KW-1185">Reference proteome</keyword>
<dbReference type="STRING" id="1280953.HOC_14683"/>
<evidence type="ECO:0000313" key="3">
    <source>
        <dbReference type="EMBL" id="KDA01646.1"/>
    </source>
</evidence>
<dbReference type="eggNOG" id="COG4223">
    <property type="taxonomic scope" value="Bacteria"/>
</dbReference>
<dbReference type="PATRIC" id="fig|1280953.3.peg.2954"/>
<evidence type="ECO:0008006" key="5">
    <source>
        <dbReference type="Google" id="ProtNLM"/>
    </source>
</evidence>
<name>A0A059G4A4_9PROT</name>
<feature type="transmembrane region" description="Helical" evidence="2">
    <location>
        <begin position="42"/>
        <end position="67"/>
    </location>
</feature>
<organism evidence="3 4">
    <name type="scientific">Hyphomonas oceanitis SCH89</name>
    <dbReference type="NCBI Taxonomy" id="1280953"/>
    <lineage>
        <taxon>Bacteria</taxon>
        <taxon>Pseudomonadati</taxon>
        <taxon>Pseudomonadota</taxon>
        <taxon>Alphaproteobacteria</taxon>
        <taxon>Hyphomonadales</taxon>
        <taxon>Hyphomonadaceae</taxon>
        <taxon>Hyphomonas</taxon>
    </lineage>
</organism>
<proteinExistence type="predicted"/>
<gene>
    <name evidence="3" type="ORF">HOC_14683</name>
</gene>
<evidence type="ECO:0000313" key="4">
    <source>
        <dbReference type="Proteomes" id="UP000024942"/>
    </source>
</evidence>
<keyword evidence="2" id="KW-0472">Membrane</keyword>
<sequence length="402" mass="41670">MSDDPEDDIAVDSTEPIDADFEPAFEDQKASRASKAGAGPGWLGLGVASLVAAGIGGAIGIVATMALPGTSADGDVSALTAELDTLKAEQATADVERNKVIRNSADLEARLDARLKSVAAAGGDDLGPLLEELDAVSKRIDEVIASDDGGEALAKLSTRLEALEAVDTSGEASAQELARSVGALAERVTSLETRLADLQSDIVRSGGDTTELTSLIERMRDDEAAVRAKAEVSESNADAALALSAIEAASRQGLTFESDYRKLRVLLPQSAEVRSLSGVATTGAPTLADLQRSFGPASAKARAAEPREKEGRWGWLNHVFGDAVTVRGENAEEAGAPVILSRAKDALDTGKLESAVAIIGNLTGEPAAAMADWTESANRRITLETGLKALRLDMIGGENQAQ</sequence>
<dbReference type="RefSeq" id="WP_035539858.1">
    <property type="nucleotide sequence ID" value="NZ_ARYL01000024.1"/>
</dbReference>
<accession>A0A059G4A4</accession>
<dbReference type="OrthoDB" id="7616275at2"/>
<dbReference type="EMBL" id="ARYL01000024">
    <property type="protein sequence ID" value="KDA01646.1"/>
    <property type="molecule type" value="Genomic_DNA"/>
</dbReference>